<name>A0ABX2ZBX2_PAEPO</name>
<reference evidence="2" key="1">
    <citation type="submission" date="2016-05" db="EMBL/GenBank/DDBJ databases">
        <title>Whole genome shotgun sequencing of cultured foodborne pathogen.</title>
        <authorList>
            <person name="Zheng J."/>
            <person name="Timme R."/>
            <person name="Allard M."/>
            <person name="Strain E."/>
            <person name="Luo Y."/>
            <person name="Brown E."/>
        </authorList>
    </citation>
    <scope>NUCLEOTIDE SEQUENCE [LARGE SCALE GENOMIC DNA]</scope>
    <source>
        <strain evidence="2">CFSAN034343</strain>
    </source>
</reference>
<keyword evidence="2" id="KW-1185">Reference proteome</keyword>
<dbReference type="Proteomes" id="UP000094974">
    <property type="component" value="Unassembled WGS sequence"/>
</dbReference>
<organism evidence="1 2">
    <name type="scientific">Paenibacillus polymyxa</name>
    <name type="common">Bacillus polymyxa</name>
    <dbReference type="NCBI Taxonomy" id="1406"/>
    <lineage>
        <taxon>Bacteria</taxon>
        <taxon>Bacillati</taxon>
        <taxon>Bacillota</taxon>
        <taxon>Bacilli</taxon>
        <taxon>Bacillales</taxon>
        <taxon>Paenibacillaceae</taxon>
        <taxon>Paenibacillus</taxon>
    </lineage>
</organism>
<gene>
    <name evidence="1" type="ORF">A7312_03485</name>
</gene>
<proteinExistence type="predicted"/>
<evidence type="ECO:0000313" key="2">
    <source>
        <dbReference type="Proteomes" id="UP000094974"/>
    </source>
</evidence>
<comment type="caution">
    <text evidence="1">The sequence shown here is derived from an EMBL/GenBank/DDBJ whole genome shotgun (WGS) entry which is preliminary data.</text>
</comment>
<dbReference type="RefSeq" id="WP_068939802.1">
    <property type="nucleotide sequence ID" value="NZ_LYND01000129.1"/>
</dbReference>
<accession>A0ABX2ZBX2</accession>
<dbReference type="EMBL" id="LYND01000129">
    <property type="protein sequence ID" value="ODA08485.1"/>
    <property type="molecule type" value="Genomic_DNA"/>
</dbReference>
<protein>
    <submittedName>
        <fullName evidence="1">Uncharacterized protein</fullName>
    </submittedName>
</protein>
<sequence length="83" mass="9986">MNNVQKNYMVAKAAYDAAKENEDWELVERLEIPYLEAESDMVEWALDHAEKRIPPKLMETLRDRWMFPQFHDRMVDLAFRLSV</sequence>
<evidence type="ECO:0000313" key="1">
    <source>
        <dbReference type="EMBL" id="ODA08485.1"/>
    </source>
</evidence>